<dbReference type="EMBL" id="NIBS01000022">
    <property type="protein sequence ID" value="PHM24817.1"/>
    <property type="molecule type" value="Genomic_DNA"/>
</dbReference>
<comment type="caution">
    <text evidence="1">The sequence shown here is derived from an EMBL/GenBank/DDBJ whole genome shotgun (WGS) entry which is preliminary data.</text>
</comment>
<protein>
    <submittedName>
        <fullName evidence="1">Uncharacterized protein</fullName>
    </submittedName>
</protein>
<organism evidence="1 2">
    <name type="scientific">Xenorhabdus budapestensis</name>
    <dbReference type="NCBI Taxonomy" id="290110"/>
    <lineage>
        <taxon>Bacteria</taxon>
        <taxon>Pseudomonadati</taxon>
        <taxon>Pseudomonadota</taxon>
        <taxon>Gammaproteobacteria</taxon>
        <taxon>Enterobacterales</taxon>
        <taxon>Morganellaceae</taxon>
        <taxon>Xenorhabdus</taxon>
    </lineage>
</organism>
<name>A0A2D0ISH0_XENBU</name>
<reference evidence="1 2" key="1">
    <citation type="journal article" date="2017" name="Nat. Microbiol.">
        <title>Natural product diversity associated with the nematode symbionts Photorhabdus and Xenorhabdus.</title>
        <authorList>
            <person name="Tobias N.J."/>
            <person name="Wolff H."/>
            <person name="Djahanschiri B."/>
            <person name="Grundmann F."/>
            <person name="Kronenwerth M."/>
            <person name="Shi Y.M."/>
            <person name="Simonyi S."/>
            <person name="Grun P."/>
            <person name="Shapiro-Ilan D."/>
            <person name="Pidot S.J."/>
            <person name="Stinear T.P."/>
            <person name="Ebersberger I."/>
            <person name="Bode H.B."/>
        </authorList>
    </citation>
    <scope>NUCLEOTIDE SEQUENCE [LARGE SCALE GENOMIC DNA]</scope>
    <source>
        <strain evidence="1 2">DSM 16342</strain>
    </source>
</reference>
<dbReference type="AlphaFoldDB" id="A0A2D0ISH0"/>
<proteinExistence type="predicted"/>
<gene>
    <name evidence="1" type="ORF">Xbud_03200</name>
</gene>
<evidence type="ECO:0000313" key="1">
    <source>
        <dbReference type="EMBL" id="PHM24817.1"/>
    </source>
</evidence>
<dbReference type="RefSeq" id="WP_099136943.1">
    <property type="nucleotide sequence ID" value="NZ_CAWNNJ010000089.1"/>
</dbReference>
<accession>A0A2D0ISH0</accession>
<sequence>MPTSYEHQLDTLLERFNFHFTKCQIKQVIDTASRSKDGFKADVLAVVNGNQNLQGKLNELGLLALQLDTRQVEVFNISDAAVQSALDSLFGTVQLTTEQLIFDAFPFPIENKTQLNQLRTGTVYPVKSDTVDMSTNTYNRLVICTVVDKEIEEPVLPAHLSQAGQQLLNANTTFTMKRKVRTQLFHVVYWCTALSRLILSVDRNVMSLSTCQDQLFVLRQFLMAKGVDSGRATNVFGAIEPLYNAADGYVTKLGHVTTDGNPVRIPLKSQQECLKQDQYHQAGEGGGHVHAKFAVAKKWKFPIANTSRVVDIEIGLMGQPKMLDTAQPLTDFSVNKSKRLEDFNFAIDKVLSLIPNP</sequence>
<evidence type="ECO:0000313" key="2">
    <source>
        <dbReference type="Proteomes" id="UP000225833"/>
    </source>
</evidence>
<dbReference type="Proteomes" id="UP000225833">
    <property type="component" value="Unassembled WGS sequence"/>
</dbReference>
<dbReference type="OrthoDB" id="7055210at2"/>